<dbReference type="OrthoDB" id="9974421at2759"/>
<feature type="chain" id="PRO_5035304188" description="Partial AB-hydrolase lipase domain-containing protein" evidence="1">
    <location>
        <begin position="26"/>
        <end position="143"/>
    </location>
</feature>
<protein>
    <recommendedName>
        <fullName evidence="2">Partial AB-hydrolase lipase domain-containing protein</fullName>
    </recommendedName>
</protein>
<gene>
    <name evidence="3" type="ORF">AFUS01_LOCUS26602</name>
</gene>
<dbReference type="EMBL" id="CAJVCH010357483">
    <property type="protein sequence ID" value="CAG7815957.1"/>
    <property type="molecule type" value="Genomic_DNA"/>
</dbReference>
<dbReference type="InterPro" id="IPR006693">
    <property type="entry name" value="AB_hydrolase_lipase"/>
</dbReference>
<proteinExistence type="predicted"/>
<sequence length="143" mass="15807">MYPNNNIFPILALLLISILISFTNAVRIRNSVGLLRQKEKTAPLILNNGSVVIRPQCTYKEGDALVGLKTIQILRLYRHPAETHYVTTADGYILELQRIPAPGKPVVVVVAGILQTSRDLLLNCKGRSIASKLIKSGYDVWLG</sequence>
<keyword evidence="1" id="KW-0732">Signal</keyword>
<name>A0A8J2KMV1_9HEXA</name>
<dbReference type="Proteomes" id="UP000708208">
    <property type="component" value="Unassembled WGS sequence"/>
</dbReference>
<comment type="caution">
    <text evidence="3">The sequence shown here is derived from an EMBL/GenBank/DDBJ whole genome shotgun (WGS) entry which is preliminary data.</text>
</comment>
<feature type="signal peptide" evidence="1">
    <location>
        <begin position="1"/>
        <end position="25"/>
    </location>
</feature>
<organism evidence="3 4">
    <name type="scientific">Allacma fusca</name>
    <dbReference type="NCBI Taxonomy" id="39272"/>
    <lineage>
        <taxon>Eukaryota</taxon>
        <taxon>Metazoa</taxon>
        <taxon>Ecdysozoa</taxon>
        <taxon>Arthropoda</taxon>
        <taxon>Hexapoda</taxon>
        <taxon>Collembola</taxon>
        <taxon>Symphypleona</taxon>
        <taxon>Sminthuridae</taxon>
        <taxon>Allacma</taxon>
    </lineage>
</organism>
<evidence type="ECO:0000313" key="4">
    <source>
        <dbReference type="Proteomes" id="UP000708208"/>
    </source>
</evidence>
<reference evidence="3" key="1">
    <citation type="submission" date="2021-06" db="EMBL/GenBank/DDBJ databases">
        <authorList>
            <person name="Hodson N. C."/>
            <person name="Mongue J. A."/>
            <person name="Jaron S. K."/>
        </authorList>
    </citation>
    <scope>NUCLEOTIDE SEQUENCE</scope>
</reference>
<accession>A0A8J2KMV1</accession>
<evidence type="ECO:0000259" key="2">
    <source>
        <dbReference type="Pfam" id="PF04083"/>
    </source>
</evidence>
<feature type="non-terminal residue" evidence="3">
    <location>
        <position position="143"/>
    </location>
</feature>
<dbReference type="AlphaFoldDB" id="A0A8J2KMV1"/>
<keyword evidence="4" id="KW-1185">Reference proteome</keyword>
<feature type="domain" description="Partial AB-hydrolase lipase" evidence="2">
    <location>
        <begin position="72"/>
        <end position="122"/>
    </location>
</feature>
<evidence type="ECO:0000313" key="3">
    <source>
        <dbReference type="EMBL" id="CAG7815957.1"/>
    </source>
</evidence>
<dbReference type="GO" id="GO:0006629">
    <property type="term" value="P:lipid metabolic process"/>
    <property type="evidence" value="ECO:0007669"/>
    <property type="project" value="InterPro"/>
</dbReference>
<dbReference type="PANTHER" id="PTHR11005">
    <property type="entry name" value="LYSOSOMAL ACID LIPASE-RELATED"/>
    <property type="match status" value="1"/>
</dbReference>
<evidence type="ECO:0000256" key="1">
    <source>
        <dbReference type="SAM" id="SignalP"/>
    </source>
</evidence>
<dbReference type="Pfam" id="PF04083">
    <property type="entry name" value="Abhydro_lipase"/>
    <property type="match status" value="1"/>
</dbReference>